<accession>A0A2W4WES4</accession>
<gene>
    <name evidence="2" type="ORF">DCF25_02435</name>
</gene>
<feature type="signal peptide" evidence="1">
    <location>
        <begin position="1"/>
        <end position="28"/>
    </location>
</feature>
<keyword evidence="1" id="KW-0732">Signal</keyword>
<evidence type="ECO:0000256" key="1">
    <source>
        <dbReference type="SAM" id="SignalP"/>
    </source>
</evidence>
<name>A0A2W4WES4_9CYAN</name>
<comment type="caution">
    <text evidence="2">The sequence shown here is derived from an EMBL/GenBank/DDBJ whole genome shotgun (WGS) entry which is preliminary data.</text>
</comment>
<protein>
    <submittedName>
        <fullName evidence="2">Uncharacterized protein</fullName>
    </submittedName>
</protein>
<dbReference type="EMBL" id="QBMC01000008">
    <property type="protein sequence ID" value="PZO22641.1"/>
    <property type="molecule type" value="Genomic_DNA"/>
</dbReference>
<proteinExistence type="predicted"/>
<reference evidence="3" key="1">
    <citation type="submission" date="2018-04" db="EMBL/GenBank/DDBJ databases">
        <authorList>
            <person name="Cornet L."/>
        </authorList>
    </citation>
    <scope>NUCLEOTIDE SEQUENCE [LARGE SCALE GENOMIC DNA]</scope>
</reference>
<feature type="chain" id="PRO_5015975903" evidence="1">
    <location>
        <begin position="29"/>
        <end position="214"/>
    </location>
</feature>
<organism evidence="2 3">
    <name type="scientific">Leptolyngbya foveolarum</name>
    <dbReference type="NCBI Taxonomy" id="47253"/>
    <lineage>
        <taxon>Bacteria</taxon>
        <taxon>Bacillati</taxon>
        <taxon>Cyanobacteriota</taxon>
        <taxon>Cyanophyceae</taxon>
        <taxon>Leptolyngbyales</taxon>
        <taxon>Leptolyngbyaceae</taxon>
        <taxon>Leptolyngbya group</taxon>
        <taxon>Leptolyngbya</taxon>
    </lineage>
</organism>
<sequence>MKRKYKRFLTVLALACLSVVLVNRIDYATGLKANTSSQANAKAIALVAQQTSQDPHEACKPYGSRTAGIIGRAIDSSGDEHVFWLYTRGEVGNTDAGENFFFKVTTLTGPVCGVSYDPSIDTAITDRIELNAARSLSLQSYQHSINAAGGIENFRTDFKANLEERNLDPFERPKFTSVDVWVWKQVGLTVPSDQYVLQDIDSNYKYDEFGPIGF</sequence>
<dbReference type="AlphaFoldDB" id="A0A2W4WES4"/>
<evidence type="ECO:0000313" key="2">
    <source>
        <dbReference type="EMBL" id="PZO22641.1"/>
    </source>
</evidence>
<evidence type="ECO:0000313" key="3">
    <source>
        <dbReference type="Proteomes" id="UP000249354"/>
    </source>
</evidence>
<dbReference type="Proteomes" id="UP000249354">
    <property type="component" value="Unassembled WGS sequence"/>
</dbReference>
<reference evidence="2 3" key="2">
    <citation type="submission" date="2018-06" db="EMBL/GenBank/DDBJ databases">
        <title>Metagenomic assembly of (sub)arctic Cyanobacteria and their associated microbiome from non-axenic cultures.</title>
        <authorList>
            <person name="Baurain D."/>
        </authorList>
    </citation>
    <scope>NUCLEOTIDE SEQUENCE [LARGE SCALE GENOMIC DNA]</scope>
    <source>
        <strain evidence="2">ULC129bin1</strain>
    </source>
</reference>